<sequence length="250" mass="30133">MNSIYKKVDNLSRDNRETTFKLIAQQILKDFSKGLFRAQDELAKKCFVSKSTITQFAKIVECTGFRELQVRLKIEYENNFTEKNANYSKHLTVREYYISFEKWISENYDFLVDFANDIRKNEEVFLFPSFQTQYASTFLIDVLEKHDYQANIFNLEKDFNKLKKIEWENKIVLLILTGRDNQSLKLIYEYLTSMGSKVYIICSTNWKFDNNNTKPMYFDNKLCQRNYVDRNFWLINLFKLLEELLMTKEY</sequence>
<dbReference type="InterPro" id="IPR036388">
    <property type="entry name" value="WH-like_DNA-bd_sf"/>
</dbReference>
<dbReference type="Proteomes" id="UP000239216">
    <property type="component" value="Chromosome"/>
</dbReference>
<dbReference type="EMBL" id="CP022513">
    <property type="protein sequence ID" value="AVN64487.1"/>
    <property type="molecule type" value="Genomic_DNA"/>
</dbReference>
<dbReference type="Pfam" id="PF01418">
    <property type="entry name" value="HTH_6"/>
    <property type="match status" value="1"/>
</dbReference>
<evidence type="ECO:0000313" key="3">
    <source>
        <dbReference type="Proteomes" id="UP000239216"/>
    </source>
</evidence>
<dbReference type="PROSITE" id="PS51071">
    <property type="entry name" value="HTH_RPIR"/>
    <property type="match status" value="1"/>
</dbReference>
<dbReference type="RefSeq" id="WP_029511996.1">
    <property type="nucleotide sequence ID" value="NZ_CP022513.1"/>
</dbReference>
<evidence type="ECO:0000313" key="2">
    <source>
        <dbReference type="EMBL" id="AVN64487.1"/>
    </source>
</evidence>
<dbReference type="PANTHER" id="PTHR30514">
    <property type="entry name" value="GLUCOKINASE"/>
    <property type="match status" value="1"/>
</dbReference>
<dbReference type="GO" id="GO:0003700">
    <property type="term" value="F:DNA-binding transcription factor activity"/>
    <property type="evidence" value="ECO:0007669"/>
    <property type="project" value="InterPro"/>
</dbReference>
<feature type="domain" description="HTH rpiR-type" evidence="1">
    <location>
        <begin position="3"/>
        <end position="79"/>
    </location>
</feature>
<dbReference type="GO" id="GO:0003677">
    <property type="term" value="F:DNA binding"/>
    <property type="evidence" value="ECO:0007669"/>
    <property type="project" value="InterPro"/>
</dbReference>
<reference evidence="2 3" key="1">
    <citation type="submission" date="2017-07" db="EMBL/GenBank/DDBJ databases">
        <title>Comparative genomic analysis of Mesoplasma florum.</title>
        <authorList>
            <person name="Baby V."/>
            <person name="Lachance J.-C."/>
            <person name="Gagnon J."/>
            <person name="Lucier J.-F."/>
            <person name="Matteau D."/>
            <person name="Knight T.F."/>
            <person name="Rodrigue S."/>
        </authorList>
    </citation>
    <scope>NUCLEOTIDE SEQUENCE [LARGE SCALE GENOMIC DNA]</scope>
    <source>
        <strain evidence="2 3">CnuA-2</strain>
    </source>
</reference>
<accession>A0A2R3P7M3</accession>
<dbReference type="SUPFAM" id="SSF46689">
    <property type="entry name" value="Homeodomain-like"/>
    <property type="match status" value="1"/>
</dbReference>
<evidence type="ECO:0000259" key="1">
    <source>
        <dbReference type="PROSITE" id="PS51071"/>
    </source>
</evidence>
<name>A0A2R3P7M3_MESFO</name>
<dbReference type="InterPro" id="IPR009057">
    <property type="entry name" value="Homeodomain-like_sf"/>
</dbReference>
<organism evidence="2 3">
    <name type="scientific">Mesoplasma florum</name>
    <name type="common">Acholeplasma florum</name>
    <dbReference type="NCBI Taxonomy" id="2151"/>
    <lineage>
        <taxon>Bacteria</taxon>
        <taxon>Bacillati</taxon>
        <taxon>Mycoplasmatota</taxon>
        <taxon>Mollicutes</taxon>
        <taxon>Entomoplasmatales</taxon>
        <taxon>Entomoplasmataceae</taxon>
        <taxon>Mesoplasma</taxon>
    </lineage>
</organism>
<dbReference type="Gene3D" id="1.10.10.10">
    <property type="entry name" value="Winged helix-like DNA-binding domain superfamily/Winged helix DNA-binding domain"/>
    <property type="match status" value="1"/>
</dbReference>
<dbReference type="AlphaFoldDB" id="A0A2R3P7M3"/>
<proteinExistence type="predicted"/>
<dbReference type="InterPro" id="IPR000281">
    <property type="entry name" value="HTH_RpiR"/>
</dbReference>
<dbReference type="InterPro" id="IPR047640">
    <property type="entry name" value="RpiR-like"/>
</dbReference>
<gene>
    <name evidence="2" type="ORF">CG003_02325</name>
</gene>
<dbReference type="GO" id="GO:0097367">
    <property type="term" value="F:carbohydrate derivative binding"/>
    <property type="evidence" value="ECO:0007669"/>
    <property type="project" value="InterPro"/>
</dbReference>
<protein>
    <recommendedName>
        <fullName evidence="1">HTH rpiR-type domain-containing protein</fullName>
    </recommendedName>
</protein>